<feature type="compositionally biased region" description="Basic and acidic residues" evidence="1">
    <location>
        <begin position="95"/>
        <end position="108"/>
    </location>
</feature>
<dbReference type="EMBL" id="KL198021">
    <property type="protein sequence ID" value="KDQ18457.1"/>
    <property type="molecule type" value="Genomic_DNA"/>
</dbReference>
<accession>A0A067N2U7</accession>
<dbReference type="InParanoid" id="A0A067N2U7"/>
<dbReference type="OrthoDB" id="191192at2759"/>
<proteinExistence type="predicted"/>
<feature type="compositionally biased region" description="Low complexity" evidence="1">
    <location>
        <begin position="56"/>
        <end position="67"/>
    </location>
</feature>
<gene>
    <name evidence="2" type="ORF">BOTBODRAFT_512454</name>
</gene>
<evidence type="ECO:0000313" key="3">
    <source>
        <dbReference type="Proteomes" id="UP000027195"/>
    </source>
</evidence>
<sequence length="132" mass="14026">MSRATVPQTFDPLAIHPFTSCGSTNTSTARAYEHSGAHAAYGYPFHNTFSEPYPAAPSNTPSPNSTPLHAPQPQPANAPFTPNNPGPLPIFVPYKAERRTPSLDDLLSRKQHKPSSWPMGGLSGSEGSAKAS</sequence>
<evidence type="ECO:0000313" key="2">
    <source>
        <dbReference type="EMBL" id="KDQ18457.1"/>
    </source>
</evidence>
<dbReference type="AlphaFoldDB" id="A0A067N2U7"/>
<dbReference type="Proteomes" id="UP000027195">
    <property type="component" value="Unassembled WGS sequence"/>
</dbReference>
<keyword evidence="3" id="KW-1185">Reference proteome</keyword>
<evidence type="ECO:0000256" key="1">
    <source>
        <dbReference type="SAM" id="MobiDB-lite"/>
    </source>
</evidence>
<reference evidence="3" key="1">
    <citation type="journal article" date="2014" name="Proc. Natl. Acad. Sci. U.S.A.">
        <title>Extensive sampling of basidiomycete genomes demonstrates inadequacy of the white-rot/brown-rot paradigm for wood decay fungi.</title>
        <authorList>
            <person name="Riley R."/>
            <person name="Salamov A.A."/>
            <person name="Brown D.W."/>
            <person name="Nagy L.G."/>
            <person name="Floudas D."/>
            <person name="Held B.W."/>
            <person name="Levasseur A."/>
            <person name="Lombard V."/>
            <person name="Morin E."/>
            <person name="Otillar R."/>
            <person name="Lindquist E.A."/>
            <person name="Sun H."/>
            <person name="LaButti K.M."/>
            <person name="Schmutz J."/>
            <person name="Jabbour D."/>
            <person name="Luo H."/>
            <person name="Baker S.E."/>
            <person name="Pisabarro A.G."/>
            <person name="Walton J.D."/>
            <person name="Blanchette R.A."/>
            <person name="Henrissat B."/>
            <person name="Martin F."/>
            <person name="Cullen D."/>
            <person name="Hibbett D.S."/>
            <person name="Grigoriev I.V."/>
        </authorList>
    </citation>
    <scope>NUCLEOTIDE SEQUENCE [LARGE SCALE GENOMIC DNA]</scope>
    <source>
        <strain evidence="3">FD-172 SS1</strain>
    </source>
</reference>
<organism evidence="2 3">
    <name type="scientific">Botryobasidium botryosum (strain FD-172 SS1)</name>
    <dbReference type="NCBI Taxonomy" id="930990"/>
    <lineage>
        <taxon>Eukaryota</taxon>
        <taxon>Fungi</taxon>
        <taxon>Dikarya</taxon>
        <taxon>Basidiomycota</taxon>
        <taxon>Agaricomycotina</taxon>
        <taxon>Agaricomycetes</taxon>
        <taxon>Cantharellales</taxon>
        <taxon>Botryobasidiaceae</taxon>
        <taxon>Botryobasidium</taxon>
    </lineage>
</organism>
<name>A0A067N2U7_BOTB1</name>
<feature type="compositionally biased region" description="Pro residues" evidence="1">
    <location>
        <begin position="70"/>
        <end position="90"/>
    </location>
</feature>
<protein>
    <submittedName>
        <fullName evidence="2">Uncharacterized protein</fullName>
    </submittedName>
</protein>
<feature type="region of interest" description="Disordered" evidence="1">
    <location>
        <begin position="50"/>
        <end position="132"/>
    </location>
</feature>
<dbReference type="HOGENOM" id="CLU_154758_0_0_1"/>